<gene>
    <name evidence="1" type="ORF">XAT740_LOCUS41728</name>
</gene>
<sequence>MRLLTESRLRTVLTQKEKRNQTRWKFKPYPNATTTGFKRNWAHLCRKRDSDAIEARLDPKNIYMGVQTLIFFHGNHFPDLIGHAIAMGIGYIEAYDVTLPYLQPRTATKCSSCKCQVGFIKISHKKTVCLIYFNSADPDGQTVLNRFLETYYRI</sequence>
<dbReference type="EMBL" id="CAJNOR010004909">
    <property type="protein sequence ID" value="CAF1534618.1"/>
    <property type="molecule type" value="Genomic_DNA"/>
</dbReference>
<proteinExistence type="predicted"/>
<keyword evidence="2" id="KW-1185">Reference proteome</keyword>
<comment type="caution">
    <text evidence="1">The sequence shown here is derived from an EMBL/GenBank/DDBJ whole genome shotgun (WGS) entry which is preliminary data.</text>
</comment>
<reference evidence="1" key="1">
    <citation type="submission" date="2021-02" db="EMBL/GenBank/DDBJ databases">
        <authorList>
            <person name="Nowell W R."/>
        </authorList>
    </citation>
    <scope>NUCLEOTIDE SEQUENCE</scope>
</reference>
<accession>A0A815VLX7</accession>
<dbReference type="Proteomes" id="UP000663828">
    <property type="component" value="Unassembled WGS sequence"/>
</dbReference>
<name>A0A815VLX7_ADIRI</name>
<protein>
    <submittedName>
        <fullName evidence="1">Uncharacterized protein</fullName>
    </submittedName>
</protein>
<evidence type="ECO:0000313" key="1">
    <source>
        <dbReference type="EMBL" id="CAF1534618.1"/>
    </source>
</evidence>
<dbReference type="AlphaFoldDB" id="A0A815VLX7"/>
<evidence type="ECO:0000313" key="2">
    <source>
        <dbReference type="Proteomes" id="UP000663828"/>
    </source>
</evidence>
<organism evidence="1 2">
    <name type="scientific">Adineta ricciae</name>
    <name type="common">Rotifer</name>
    <dbReference type="NCBI Taxonomy" id="249248"/>
    <lineage>
        <taxon>Eukaryota</taxon>
        <taxon>Metazoa</taxon>
        <taxon>Spiralia</taxon>
        <taxon>Gnathifera</taxon>
        <taxon>Rotifera</taxon>
        <taxon>Eurotatoria</taxon>
        <taxon>Bdelloidea</taxon>
        <taxon>Adinetida</taxon>
        <taxon>Adinetidae</taxon>
        <taxon>Adineta</taxon>
    </lineage>
</organism>